<comment type="caution">
    <text evidence="3">The sequence shown here is derived from an EMBL/GenBank/DDBJ whole genome shotgun (WGS) entry which is preliminary data.</text>
</comment>
<dbReference type="Gene3D" id="3.90.180.10">
    <property type="entry name" value="Medium-chain alcohol dehydrogenases, catalytic domain"/>
    <property type="match status" value="1"/>
</dbReference>
<reference evidence="3" key="1">
    <citation type="journal article" date="2014" name="Front. Microbiol.">
        <title>High frequency of phylogenetically diverse reductive dehalogenase-homologous genes in deep subseafloor sedimentary metagenomes.</title>
        <authorList>
            <person name="Kawai M."/>
            <person name="Futagami T."/>
            <person name="Toyoda A."/>
            <person name="Takaki Y."/>
            <person name="Nishi S."/>
            <person name="Hori S."/>
            <person name="Arai W."/>
            <person name="Tsubouchi T."/>
            <person name="Morono Y."/>
            <person name="Uchiyama I."/>
            <person name="Ito T."/>
            <person name="Fujiyama A."/>
            <person name="Inagaki F."/>
            <person name="Takami H."/>
        </authorList>
    </citation>
    <scope>NUCLEOTIDE SEQUENCE</scope>
    <source>
        <strain evidence="3">Expedition CK06-06</strain>
    </source>
</reference>
<proteinExistence type="predicted"/>
<name>X1DJ45_9ZZZZ</name>
<dbReference type="SUPFAM" id="SSF50129">
    <property type="entry name" value="GroES-like"/>
    <property type="match status" value="1"/>
</dbReference>
<evidence type="ECO:0000313" key="1">
    <source>
        <dbReference type="EMBL" id="GAG74454.1"/>
    </source>
</evidence>
<accession>X1DJ45</accession>
<dbReference type="EMBL" id="BART01021575">
    <property type="protein sequence ID" value="GAH01921.1"/>
    <property type="molecule type" value="Genomic_DNA"/>
</dbReference>
<dbReference type="EMBL" id="BARU01004404">
    <property type="protein sequence ID" value="GAH20222.1"/>
    <property type="molecule type" value="Genomic_DNA"/>
</dbReference>
<organism evidence="3">
    <name type="scientific">marine sediment metagenome</name>
    <dbReference type="NCBI Taxonomy" id="412755"/>
    <lineage>
        <taxon>unclassified sequences</taxon>
        <taxon>metagenomes</taxon>
        <taxon>ecological metagenomes</taxon>
    </lineage>
</organism>
<dbReference type="AlphaFoldDB" id="X1DJ45"/>
<evidence type="ECO:0000313" key="3">
    <source>
        <dbReference type="EMBL" id="GAH20222.1"/>
    </source>
</evidence>
<dbReference type="EMBL" id="BART01002020">
    <property type="protein sequence ID" value="GAG74454.1"/>
    <property type="molecule type" value="Genomic_DNA"/>
</dbReference>
<protein>
    <submittedName>
        <fullName evidence="3">Uncharacterized protein</fullName>
    </submittedName>
</protein>
<sequence length="71" mass="8259">MKDKMKALLCYSQDDFRIEDIEKPKISYDEVLMEMIYCGLCSSDVIKKETSPHPEHLRLLIHLMTGAVMII</sequence>
<evidence type="ECO:0000313" key="2">
    <source>
        <dbReference type="EMBL" id="GAH01921.1"/>
    </source>
</evidence>
<dbReference type="InterPro" id="IPR011032">
    <property type="entry name" value="GroES-like_sf"/>
</dbReference>
<gene>
    <name evidence="1" type="ORF">S01H4_06516</name>
    <name evidence="2" type="ORF">S01H4_39755</name>
    <name evidence="3" type="ORF">S03H2_08881</name>
</gene>